<dbReference type="PROSITE" id="PS51918">
    <property type="entry name" value="RADICAL_SAM"/>
    <property type="match status" value="1"/>
</dbReference>
<feature type="binding site" evidence="16">
    <location>
        <position position="64"/>
    </location>
    <ligand>
        <name>[4Fe-4S] cluster</name>
        <dbReference type="ChEBI" id="CHEBI:49883"/>
        <note>4Fe-4S-S-AdoMet</note>
    </ligand>
</feature>
<dbReference type="GO" id="GO:0046872">
    <property type="term" value="F:metal ion binding"/>
    <property type="evidence" value="ECO:0007669"/>
    <property type="project" value="UniProtKB-KW"/>
</dbReference>
<feature type="binding site" evidence="15">
    <location>
        <position position="58"/>
    </location>
    <ligand>
        <name>S-adenosyl-L-methionine</name>
        <dbReference type="ChEBI" id="CHEBI:59789"/>
        <label>1</label>
    </ligand>
</feature>
<evidence type="ECO:0000256" key="13">
    <source>
        <dbReference type="ARBA" id="ARBA00048321"/>
    </source>
</evidence>
<keyword evidence="19" id="KW-1185">Reference proteome</keyword>
<dbReference type="GO" id="GO:0005737">
    <property type="term" value="C:cytoplasm"/>
    <property type="evidence" value="ECO:0007669"/>
    <property type="project" value="UniProtKB-SubCell"/>
</dbReference>
<dbReference type="Pfam" id="PF04055">
    <property type="entry name" value="Radical_SAM"/>
    <property type="match status" value="1"/>
</dbReference>
<feature type="binding site" evidence="15">
    <location>
        <position position="212"/>
    </location>
    <ligand>
        <name>S-adenosyl-L-methionine</name>
        <dbReference type="ChEBI" id="CHEBI:59789"/>
        <label>2</label>
    </ligand>
</feature>
<feature type="binding site" evidence="15">
    <location>
        <position position="187"/>
    </location>
    <ligand>
        <name>S-adenosyl-L-methionine</name>
        <dbReference type="ChEBI" id="CHEBI:59789"/>
        <label>2</label>
    </ligand>
</feature>
<sequence length="457" mass="53123">MKENMSSLVQKYNIPGPRYTSYPTVPYWEDKSFTPKKWEKSFQKAFIESNASEGISLYIHLPFCESLCTFCGCNKRITKRHEVETPYMESVLKEWRMYCDKLPEKPLIKEIHLGGGTPTFFSPENLQYLINSIFETANRAENHEFSFEGHPNNTTREHLQALYDVGFRRVSYGVQDYTMKVQIAIHRIQPFENVKRATEEAREVGYTSVSHDIIFGLPFQTKEAVEETILKTKALMPDRIAFYSYAHVPWIKGNGQRGFKEEDLPSGEQKREQYEMGKRMFEEIGYTEIGMDHFALKTDSLHKSMRENNLHRNFMGYTASKTQLMIGLGVSAISDSWYGFAQNEKTIEAYKARVEEGEIPVFKGHILNEEDLIIRRHILNLMCQLNTNWKTESLFFSGLPHSLNQLEEMESDGLVVKHNDAIEITEKGRAFVRNVCMAFDLRLQRKKPETQLFSMTI</sequence>
<dbReference type="Gene3D" id="1.10.10.920">
    <property type="match status" value="1"/>
</dbReference>
<dbReference type="Proteomes" id="UP000317169">
    <property type="component" value="Unassembled WGS sequence"/>
</dbReference>
<dbReference type="EC" id="1.3.98.3" evidence="14"/>
<dbReference type="SFLD" id="SFLDS00029">
    <property type="entry name" value="Radical_SAM"/>
    <property type="match status" value="1"/>
</dbReference>
<dbReference type="PIRSF" id="PIRSF000167">
    <property type="entry name" value="HemN"/>
    <property type="match status" value="1"/>
</dbReference>
<evidence type="ECO:0000256" key="4">
    <source>
        <dbReference type="ARBA" id="ARBA00011245"/>
    </source>
</evidence>
<evidence type="ECO:0000256" key="3">
    <source>
        <dbReference type="ARBA" id="ARBA00005493"/>
    </source>
</evidence>
<comment type="pathway">
    <text evidence="2 14">Porphyrin-containing compound metabolism; protoporphyrin-IX biosynthesis; protoporphyrinogen-IX from coproporphyrinogen-III (AdoMet route): step 1/1.</text>
</comment>
<comment type="cofactor">
    <cofactor evidence="14 16">
        <name>[4Fe-4S] cluster</name>
        <dbReference type="ChEBI" id="CHEBI:49883"/>
    </cofactor>
    <text evidence="14 16">Binds 1 [4Fe-4S] cluster. The cluster is coordinated with 3 cysteines and an exchangeable S-adenosyl-L-methionine.</text>
</comment>
<dbReference type="OrthoDB" id="9808022at2"/>
<dbReference type="PANTHER" id="PTHR13932:SF6">
    <property type="entry name" value="OXYGEN-INDEPENDENT COPROPORPHYRINOGEN III OXIDASE"/>
    <property type="match status" value="1"/>
</dbReference>
<dbReference type="NCBIfam" id="TIGR00538">
    <property type="entry name" value="hemN"/>
    <property type="match status" value="1"/>
</dbReference>
<evidence type="ECO:0000256" key="15">
    <source>
        <dbReference type="PIRSR" id="PIRSR000167-1"/>
    </source>
</evidence>
<evidence type="ECO:0000256" key="9">
    <source>
        <dbReference type="ARBA" id="ARBA00023002"/>
    </source>
</evidence>
<dbReference type="AlphaFoldDB" id="A0A507ZNY2"/>
<keyword evidence="6 14" id="KW-0963">Cytoplasm</keyword>
<keyword evidence="7 14" id="KW-0949">S-adenosyl-L-methionine</keyword>
<dbReference type="GO" id="GO:0051989">
    <property type="term" value="F:coproporphyrinogen dehydrogenase activity"/>
    <property type="evidence" value="ECO:0007669"/>
    <property type="project" value="UniProtKB-EC"/>
</dbReference>
<comment type="similarity">
    <text evidence="3 14">Belongs to the anaerobic coproporphyrinogen-III oxidase family.</text>
</comment>
<dbReference type="EMBL" id="VIAR01000007">
    <property type="protein sequence ID" value="TQD38697.1"/>
    <property type="molecule type" value="Genomic_DNA"/>
</dbReference>
<evidence type="ECO:0000256" key="8">
    <source>
        <dbReference type="ARBA" id="ARBA00022723"/>
    </source>
</evidence>
<feature type="binding site" evidence="15">
    <location>
        <position position="333"/>
    </location>
    <ligand>
        <name>S-adenosyl-L-methionine</name>
        <dbReference type="ChEBI" id="CHEBI:59789"/>
        <label>1</label>
    </ligand>
</feature>
<dbReference type="InterPro" id="IPR034505">
    <property type="entry name" value="Coproporphyrinogen-III_oxidase"/>
</dbReference>
<evidence type="ECO:0000256" key="6">
    <source>
        <dbReference type="ARBA" id="ARBA00022490"/>
    </source>
</evidence>
<dbReference type="SFLD" id="SFLDG01065">
    <property type="entry name" value="anaerobic_coproporphyrinogen-I"/>
    <property type="match status" value="1"/>
</dbReference>
<dbReference type="InterPro" id="IPR013785">
    <property type="entry name" value="Aldolase_TIM"/>
</dbReference>
<evidence type="ECO:0000259" key="17">
    <source>
        <dbReference type="PROSITE" id="PS51918"/>
    </source>
</evidence>
<comment type="subunit">
    <text evidence="4">Monomer.</text>
</comment>
<evidence type="ECO:0000256" key="11">
    <source>
        <dbReference type="ARBA" id="ARBA00023014"/>
    </source>
</evidence>
<dbReference type="GO" id="GO:0051539">
    <property type="term" value="F:4 iron, 4 sulfur cluster binding"/>
    <property type="evidence" value="ECO:0007669"/>
    <property type="project" value="UniProtKB-KW"/>
</dbReference>
<protein>
    <recommendedName>
        <fullName evidence="14">Coproporphyrinogen-III oxidase</fullName>
        <ecNumber evidence="14">1.3.98.3</ecNumber>
    </recommendedName>
</protein>
<keyword evidence="5 14" id="KW-0004">4Fe-4S</keyword>
<feature type="binding site" evidence="16">
    <location>
        <position position="71"/>
    </location>
    <ligand>
        <name>[4Fe-4S] cluster</name>
        <dbReference type="ChEBI" id="CHEBI:49883"/>
        <note>4Fe-4S-S-AdoMet</note>
    </ligand>
</feature>
<keyword evidence="10 14" id="KW-0408">Iron</keyword>
<organism evidence="18 19">
    <name type="scientific">Haloflavibacter putidus</name>
    <dbReference type="NCBI Taxonomy" id="2576776"/>
    <lineage>
        <taxon>Bacteria</taxon>
        <taxon>Pseudomonadati</taxon>
        <taxon>Bacteroidota</taxon>
        <taxon>Flavobacteriia</taxon>
        <taxon>Flavobacteriales</taxon>
        <taxon>Flavobacteriaceae</taxon>
        <taxon>Haloflavibacter</taxon>
    </lineage>
</organism>
<dbReference type="SMART" id="SM00729">
    <property type="entry name" value="Elp3"/>
    <property type="match status" value="1"/>
</dbReference>
<feature type="binding site" evidence="15">
    <location>
        <position position="115"/>
    </location>
    <ligand>
        <name>S-adenosyl-L-methionine</name>
        <dbReference type="ChEBI" id="CHEBI:59789"/>
        <label>1</label>
    </ligand>
</feature>
<evidence type="ECO:0000256" key="16">
    <source>
        <dbReference type="PIRSR" id="PIRSR000167-2"/>
    </source>
</evidence>
<evidence type="ECO:0000256" key="12">
    <source>
        <dbReference type="ARBA" id="ARBA00023244"/>
    </source>
</evidence>
<evidence type="ECO:0000313" key="19">
    <source>
        <dbReference type="Proteomes" id="UP000317169"/>
    </source>
</evidence>
<evidence type="ECO:0000256" key="5">
    <source>
        <dbReference type="ARBA" id="ARBA00022485"/>
    </source>
</evidence>
<accession>A0A507ZNY2</accession>
<dbReference type="SUPFAM" id="SSF102114">
    <property type="entry name" value="Radical SAM enzymes"/>
    <property type="match status" value="1"/>
</dbReference>
<dbReference type="InterPro" id="IPR006638">
    <property type="entry name" value="Elp3/MiaA/NifB-like_rSAM"/>
</dbReference>
<evidence type="ECO:0000256" key="14">
    <source>
        <dbReference type="PIRNR" id="PIRNR000167"/>
    </source>
</evidence>
<feature type="domain" description="Radical SAM core" evidence="17">
    <location>
        <begin position="49"/>
        <end position="287"/>
    </location>
</feature>
<dbReference type="GO" id="GO:0004109">
    <property type="term" value="F:coproporphyrinogen oxidase activity"/>
    <property type="evidence" value="ECO:0007669"/>
    <property type="project" value="InterPro"/>
</dbReference>
<keyword evidence="8 14" id="KW-0479">Metal-binding</keyword>
<feature type="binding site" evidence="15">
    <location>
        <position position="148"/>
    </location>
    <ligand>
        <name>S-adenosyl-L-methionine</name>
        <dbReference type="ChEBI" id="CHEBI:59789"/>
        <label>1</label>
    </ligand>
</feature>
<keyword evidence="12 14" id="KW-0627">Porphyrin biosynthesis</keyword>
<evidence type="ECO:0000256" key="7">
    <source>
        <dbReference type="ARBA" id="ARBA00022691"/>
    </source>
</evidence>
<dbReference type="InterPro" id="IPR004558">
    <property type="entry name" value="Coprogen_oxidase_HemN"/>
</dbReference>
<evidence type="ECO:0000313" key="18">
    <source>
        <dbReference type="EMBL" id="TQD38697.1"/>
    </source>
</evidence>
<reference evidence="18 19" key="1">
    <citation type="submission" date="2019-06" db="EMBL/GenBank/DDBJ databases">
        <title>Flavibacter putida gen. nov., sp. nov., a novel marine bacterium of the family Flavobacteriaceae isolated from coastal seawater.</title>
        <authorList>
            <person name="Feng X."/>
        </authorList>
    </citation>
    <scope>NUCLEOTIDE SEQUENCE [LARGE SCALE GENOMIC DNA]</scope>
    <source>
        <strain evidence="18 19">PLHSN227</strain>
    </source>
</reference>
<feature type="binding site" evidence="15">
    <location>
        <position position="246"/>
    </location>
    <ligand>
        <name>S-adenosyl-L-methionine</name>
        <dbReference type="ChEBI" id="CHEBI:59789"/>
        <label>2</label>
    </ligand>
</feature>
<dbReference type="CDD" id="cd01335">
    <property type="entry name" value="Radical_SAM"/>
    <property type="match status" value="1"/>
</dbReference>
<dbReference type="InterPro" id="IPR007197">
    <property type="entry name" value="rSAM"/>
</dbReference>
<feature type="binding site" evidence="15">
    <location>
        <begin position="116"/>
        <end position="117"/>
    </location>
    <ligand>
        <name>S-adenosyl-L-methionine</name>
        <dbReference type="ChEBI" id="CHEBI:59789"/>
        <label>2</label>
    </ligand>
</feature>
<dbReference type="UniPathway" id="UPA00251">
    <property type="reaction ID" value="UER00323"/>
</dbReference>
<evidence type="ECO:0000256" key="10">
    <source>
        <dbReference type="ARBA" id="ARBA00023004"/>
    </source>
</evidence>
<feature type="binding site" evidence="15">
    <location>
        <begin position="70"/>
        <end position="72"/>
    </location>
    <ligand>
        <name>S-adenosyl-L-methionine</name>
        <dbReference type="ChEBI" id="CHEBI:59789"/>
        <label>2</label>
    </ligand>
</feature>
<gene>
    <name evidence="18" type="primary">hemN</name>
    <name evidence="18" type="ORF">FKR84_08600</name>
</gene>
<feature type="binding site" evidence="15">
    <location>
        <position position="175"/>
    </location>
    <ligand>
        <name>S-adenosyl-L-methionine</name>
        <dbReference type="ChEBI" id="CHEBI:59789"/>
        <label>2</label>
    </ligand>
</feature>
<name>A0A507ZNY2_9FLAO</name>
<evidence type="ECO:0000256" key="2">
    <source>
        <dbReference type="ARBA" id="ARBA00004785"/>
    </source>
</evidence>
<comment type="catalytic activity">
    <reaction evidence="13 14">
        <text>coproporphyrinogen III + 2 S-adenosyl-L-methionine = protoporphyrinogen IX + 2 5'-deoxyadenosine + 2 L-methionine + 2 CO2</text>
        <dbReference type="Rhea" id="RHEA:15425"/>
        <dbReference type="ChEBI" id="CHEBI:16526"/>
        <dbReference type="ChEBI" id="CHEBI:17319"/>
        <dbReference type="ChEBI" id="CHEBI:57307"/>
        <dbReference type="ChEBI" id="CHEBI:57309"/>
        <dbReference type="ChEBI" id="CHEBI:57844"/>
        <dbReference type="ChEBI" id="CHEBI:59789"/>
        <dbReference type="EC" id="1.3.98.3"/>
    </reaction>
</comment>
<dbReference type="InterPro" id="IPR058240">
    <property type="entry name" value="rSAM_sf"/>
</dbReference>
<evidence type="ECO:0000256" key="1">
    <source>
        <dbReference type="ARBA" id="ARBA00004496"/>
    </source>
</evidence>
<dbReference type="Gene3D" id="3.20.20.70">
    <property type="entry name" value="Aldolase class I"/>
    <property type="match status" value="1"/>
</dbReference>
<comment type="caution">
    <text evidence="18">The sequence shown here is derived from an EMBL/GenBank/DDBJ whole genome shotgun (WGS) entry which is preliminary data.</text>
</comment>
<feature type="binding site" evidence="16">
    <location>
        <position position="68"/>
    </location>
    <ligand>
        <name>[4Fe-4S] cluster</name>
        <dbReference type="ChEBI" id="CHEBI:49883"/>
        <note>4Fe-4S-S-AdoMet</note>
    </ligand>
</feature>
<keyword evidence="11 14" id="KW-0411">Iron-sulfur</keyword>
<dbReference type="PANTHER" id="PTHR13932">
    <property type="entry name" value="COPROPORPHYRINIGEN III OXIDASE"/>
    <property type="match status" value="1"/>
</dbReference>
<proteinExistence type="inferred from homology"/>
<comment type="subcellular location">
    <subcellularLocation>
        <location evidence="1 14">Cytoplasm</location>
    </subcellularLocation>
</comment>
<keyword evidence="9 14" id="KW-0560">Oxidoreductase</keyword>
<dbReference type="GO" id="GO:0006782">
    <property type="term" value="P:protoporphyrinogen IX biosynthetic process"/>
    <property type="evidence" value="ECO:0007669"/>
    <property type="project" value="UniProtKB-UniPathway"/>
</dbReference>